<dbReference type="Proteomes" id="UP000031830">
    <property type="component" value="Chromosome"/>
</dbReference>
<gene>
    <name evidence="2" type="ORF">LA55_1258</name>
</gene>
<sequence>MKAHILLLLEVLNSFKKIVIFNLKKSYKYIQTTVLKLLCYAYKKIYLVIDNYKEVRSFTIKLFIPMIILTILFWCLSLYLALQPYEMRDQLTNLNNVSIARATTNWISLVICFYSIIAFFCTYMKIYSIFSKHKILNYLILFLYALLSSVLILIGSERASNSIFDLTGYIGSNFPYTQLLLTVTNILQILSFISFFIFLVLSTFELLLLASNIKAKNIIYTISIFFWRIIYRPIILALILMSLWFINTASQSMNKNYGATIFSSLALLDFNTNETLMNKCGFNKNDKIMLKRYKDDNEVLVLDYTNIFKVDIYEKECLKTNILSPFDFQYKSFSLSIINN</sequence>
<keyword evidence="1" id="KW-0472">Membrane</keyword>
<name>A0A0B6CQN7_9GAMM</name>
<accession>A0A0B6CQN7</accession>
<dbReference type="KEGG" id="fpz:LA55_1258"/>
<keyword evidence="1" id="KW-1133">Transmembrane helix</keyword>
<feature type="transmembrane region" description="Helical" evidence="1">
    <location>
        <begin position="62"/>
        <end position="82"/>
    </location>
</feature>
<dbReference type="RefSeq" id="WP_044526388.1">
    <property type="nucleotide sequence ID" value="NZ_CP009440.1"/>
</dbReference>
<evidence type="ECO:0000313" key="3">
    <source>
        <dbReference type="Proteomes" id="UP000031830"/>
    </source>
</evidence>
<feature type="transmembrane region" description="Helical" evidence="1">
    <location>
        <begin position="102"/>
        <end position="123"/>
    </location>
</feature>
<organism evidence="2 3">
    <name type="scientific">Francisella philomiragia</name>
    <dbReference type="NCBI Taxonomy" id="28110"/>
    <lineage>
        <taxon>Bacteria</taxon>
        <taxon>Pseudomonadati</taxon>
        <taxon>Pseudomonadota</taxon>
        <taxon>Gammaproteobacteria</taxon>
        <taxon>Thiotrichales</taxon>
        <taxon>Francisellaceae</taxon>
        <taxon>Francisella</taxon>
    </lineage>
</organism>
<feature type="transmembrane region" description="Helical" evidence="1">
    <location>
        <begin position="229"/>
        <end position="246"/>
    </location>
</feature>
<evidence type="ECO:0000313" key="2">
    <source>
        <dbReference type="EMBL" id="AJI52784.1"/>
    </source>
</evidence>
<proteinExistence type="predicted"/>
<keyword evidence="1" id="KW-0812">Transmembrane</keyword>
<feature type="transmembrane region" description="Helical" evidence="1">
    <location>
        <begin position="186"/>
        <end position="208"/>
    </location>
</feature>
<reference evidence="2 3" key="1">
    <citation type="journal article" date="2015" name="Genome Announc.">
        <title>Genome sequencing of 18 francisella strains to aid in assay development and testing.</title>
        <authorList>
            <person name="Johnson S.L."/>
            <person name="Daligault H.E."/>
            <person name="Davenport K.W."/>
            <person name="Coyne S.R."/>
            <person name="Frey K.G."/>
            <person name="Koroleva G.I."/>
            <person name="Broomall S.M."/>
            <person name="Bishop-Lilly K.A."/>
            <person name="Bruce D.C."/>
            <person name="Chertkov O."/>
            <person name="Freitas T."/>
            <person name="Jaissle J."/>
            <person name="Ladner J.T."/>
            <person name="Rosenzweig C.N."/>
            <person name="Gibbons H.S."/>
            <person name="Palacios G.F."/>
            <person name="Redden C.L."/>
            <person name="Xu Y."/>
            <person name="Minogue T.D."/>
            <person name="Chain P.S."/>
        </authorList>
    </citation>
    <scope>NUCLEOTIDE SEQUENCE [LARGE SCALE GENOMIC DNA]</scope>
    <source>
        <strain evidence="2 3">GA01-2794</strain>
    </source>
</reference>
<dbReference type="AlphaFoldDB" id="A0A0B6CQN7"/>
<dbReference type="EMBL" id="CP009440">
    <property type="protein sequence ID" value="AJI52784.1"/>
    <property type="molecule type" value="Genomic_DNA"/>
</dbReference>
<protein>
    <submittedName>
        <fullName evidence="2">Putative membrane protein</fullName>
    </submittedName>
</protein>
<feature type="transmembrane region" description="Helical" evidence="1">
    <location>
        <begin position="135"/>
        <end position="154"/>
    </location>
</feature>
<evidence type="ECO:0000256" key="1">
    <source>
        <dbReference type="SAM" id="Phobius"/>
    </source>
</evidence>